<protein>
    <submittedName>
        <fullName evidence="2">Uncharacterized protein</fullName>
    </submittedName>
</protein>
<accession>A0ABR0KC40</accession>
<dbReference type="Proteomes" id="UP001345013">
    <property type="component" value="Unassembled WGS sequence"/>
</dbReference>
<dbReference type="EMBL" id="JAVRRG010000045">
    <property type="protein sequence ID" value="KAK5093272.1"/>
    <property type="molecule type" value="Genomic_DNA"/>
</dbReference>
<sequence>MLFRHSACHLPRLSLYFLLLATIAACRQGGQSKHATSGRAVGKEAHDWASSCVPGDQTQHIEFTGQNGKVRHAYVTPNGKNNTLQAQEMRIQCTTGADDRACTPCDIVLAHVELLDPGITCILAVKTNTGHTSIEVLSKSDGRVRIDGVPMDVFCYNEEVSGELEPDISLDANDTAAPNANNATEAQISSYIELDSDPTATPGCWPVSGHREIRLETEDVHLYSLFIKPDSETYILYGANPQAQCLQTSKGDKQYHCNHCAFQTRYAYVKGPGYCSMRFKRESGGTTDVTIDQDVYTFDGDEWPWTVTCWED</sequence>
<gene>
    <name evidence="2" type="ORF">LTR24_004391</name>
</gene>
<evidence type="ECO:0000313" key="2">
    <source>
        <dbReference type="EMBL" id="KAK5093272.1"/>
    </source>
</evidence>
<reference evidence="2 3" key="1">
    <citation type="submission" date="2023-08" db="EMBL/GenBank/DDBJ databases">
        <title>Black Yeasts Isolated from many extreme environments.</title>
        <authorList>
            <person name="Coleine C."/>
            <person name="Stajich J.E."/>
            <person name="Selbmann L."/>
        </authorList>
    </citation>
    <scope>NUCLEOTIDE SEQUENCE [LARGE SCALE GENOMIC DNA]</scope>
    <source>
        <strain evidence="2 3">CCFEE 5885</strain>
    </source>
</reference>
<proteinExistence type="predicted"/>
<keyword evidence="1" id="KW-0732">Signal</keyword>
<feature type="signal peptide" evidence="1">
    <location>
        <begin position="1"/>
        <end position="26"/>
    </location>
</feature>
<organism evidence="2 3">
    <name type="scientific">Lithohypha guttulata</name>
    <dbReference type="NCBI Taxonomy" id="1690604"/>
    <lineage>
        <taxon>Eukaryota</taxon>
        <taxon>Fungi</taxon>
        <taxon>Dikarya</taxon>
        <taxon>Ascomycota</taxon>
        <taxon>Pezizomycotina</taxon>
        <taxon>Eurotiomycetes</taxon>
        <taxon>Chaetothyriomycetidae</taxon>
        <taxon>Chaetothyriales</taxon>
        <taxon>Trichomeriaceae</taxon>
        <taxon>Lithohypha</taxon>
    </lineage>
</organism>
<keyword evidence="3" id="KW-1185">Reference proteome</keyword>
<comment type="caution">
    <text evidence="2">The sequence shown here is derived from an EMBL/GenBank/DDBJ whole genome shotgun (WGS) entry which is preliminary data.</text>
</comment>
<evidence type="ECO:0000313" key="3">
    <source>
        <dbReference type="Proteomes" id="UP001345013"/>
    </source>
</evidence>
<evidence type="ECO:0000256" key="1">
    <source>
        <dbReference type="SAM" id="SignalP"/>
    </source>
</evidence>
<name>A0ABR0KC40_9EURO</name>
<dbReference type="PROSITE" id="PS51257">
    <property type="entry name" value="PROKAR_LIPOPROTEIN"/>
    <property type="match status" value="1"/>
</dbReference>
<feature type="chain" id="PRO_5045476050" evidence="1">
    <location>
        <begin position="27"/>
        <end position="312"/>
    </location>
</feature>